<organism evidence="3 4">
    <name type="scientific">Apatococcus lobatus</name>
    <dbReference type="NCBI Taxonomy" id="904363"/>
    <lineage>
        <taxon>Eukaryota</taxon>
        <taxon>Viridiplantae</taxon>
        <taxon>Chlorophyta</taxon>
        <taxon>core chlorophytes</taxon>
        <taxon>Trebouxiophyceae</taxon>
        <taxon>Chlorellales</taxon>
        <taxon>Chlorellaceae</taxon>
        <taxon>Apatococcus</taxon>
    </lineage>
</organism>
<accession>A0AAW1RLK0</accession>
<dbReference type="Gene3D" id="3.30.559.10">
    <property type="entry name" value="Chloramphenicol acetyltransferase-like domain"/>
    <property type="match status" value="2"/>
</dbReference>
<sequence length="490" mass="52416">MAASDTIHQLEKPFEAPVYLAGSDLLTRHFWVACAAGFAYQIDPARLKVAAQLLVDRVYPILTSRLRQDQNGSFAFDTSNGGFQLSTVSQPQAELRDVLTAFTMPSAPEIVPVTSWAEAFVEQLDPVGMVLGNSSLFGIRLTSVRDGSILGISASHTIIDAESMGQLMLDLSQLYQDQPVASRLLPRLKMQQLSLQAASKLSDEEIVASLPRLGPAPTSLEEVAASKVFDMMSNTAAERKAGVLHSHHVLHLPEAALDRLRQSALASSFAKEAGVLRLSVHDIVAGTIWLVREAAEGNDLSSGLKKCFLYAVDMRRCEVDGKRPIPAEYLGNAVGANVVMPPVSTPTSSTPQLDDLTSLLAAAACAVNSGTKTLRADPAFIRNSMALTESAMSEEFWDSVLSDPGFSPFRDCAAFLSSWRGGTMDKTDFGHGTPWVIVGKLVPIGQASTAMTIGPGGDGVLCTFGLKNDQAQCLEASKVLQMIAPEAILL</sequence>
<name>A0AAW1RLK0_9CHLO</name>
<dbReference type="InterPro" id="IPR050317">
    <property type="entry name" value="Plant_Fungal_Acyltransferase"/>
</dbReference>
<protein>
    <submittedName>
        <fullName evidence="3">Uncharacterized protein</fullName>
    </submittedName>
</protein>
<gene>
    <name evidence="3" type="ORF">WJX74_006118</name>
</gene>
<evidence type="ECO:0000313" key="4">
    <source>
        <dbReference type="Proteomes" id="UP001438707"/>
    </source>
</evidence>
<evidence type="ECO:0000256" key="1">
    <source>
        <dbReference type="ARBA" id="ARBA00009861"/>
    </source>
</evidence>
<dbReference type="EMBL" id="JALJOS010000009">
    <property type="protein sequence ID" value="KAK9834629.1"/>
    <property type="molecule type" value="Genomic_DNA"/>
</dbReference>
<keyword evidence="2" id="KW-0808">Transferase</keyword>
<dbReference type="PANTHER" id="PTHR31642:SF310">
    <property type="entry name" value="FATTY ALCOHOL:CAFFEOYL-COA ACYLTRANSFERASE"/>
    <property type="match status" value="1"/>
</dbReference>
<comment type="caution">
    <text evidence="3">The sequence shown here is derived from an EMBL/GenBank/DDBJ whole genome shotgun (WGS) entry which is preliminary data.</text>
</comment>
<dbReference type="AlphaFoldDB" id="A0AAW1RLK0"/>
<dbReference type="InterPro" id="IPR023213">
    <property type="entry name" value="CAT-like_dom_sf"/>
</dbReference>
<dbReference type="Proteomes" id="UP001438707">
    <property type="component" value="Unassembled WGS sequence"/>
</dbReference>
<dbReference type="GO" id="GO:0016747">
    <property type="term" value="F:acyltransferase activity, transferring groups other than amino-acyl groups"/>
    <property type="evidence" value="ECO:0007669"/>
    <property type="project" value="TreeGrafter"/>
</dbReference>
<proteinExistence type="inferred from homology"/>
<dbReference type="SUPFAM" id="SSF52777">
    <property type="entry name" value="CoA-dependent acyltransferases"/>
    <property type="match status" value="1"/>
</dbReference>
<dbReference type="Pfam" id="PF02458">
    <property type="entry name" value="Transferase"/>
    <property type="match status" value="1"/>
</dbReference>
<evidence type="ECO:0000256" key="2">
    <source>
        <dbReference type="ARBA" id="ARBA00022679"/>
    </source>
</evidence>
<keyword evidence="4" id="KW-1185">Reference proteome</keyword>
<dbReference type="PANTHER" id="PTHR31642">
    <property type="entry name" value="TRICHOTHECENE 3-O-ACETYLTRANSFERASE"/>
    <property type="match status" value="1"/>
</dbReference>
<evidence type="ECO:0000313" key="3">
    <source>
        <dbReference type="EMBL" id="KAK9834629.1"/>
    </source>
</evidence>
<comment type="similarity">
    <text evidence="1">Belongs to the plant acyltransferase family.</text>
</comment>
<reference evidence="3 4" key="1">
    <citation type="journal article" date="2024" name="Nat. Commun.">
        <title>Phylogenomics reveals the evolutionary origins of lichenization in chlorophyte algae.</title>
        <authorList>
            <person name="Puginier C."/>
            <person name="Libourel C."/>
            <person name="Otte J."/>
            <person name="Skaloud P."/>
            <person name="Haon M."/>
            <person name="Grisel S."/>
            <person name="Petersen M."/>
            <person name="Berrin J.G."/>
            <person name="Delaux P.M."/>
            <person name="Dal Grande F."/>
            <person name="Keller J."/>
        </authorList>
    </citation>
    <scope>NUCLEOTIDE SEQUENCE [LARGE SCALE GENOMIC DNA]</scope>
    <source>
        <strain evidence="3 4">SAG 2145</strain>
    </source>
</reference>